<comment type="caution">
    <text evidence="6">The sequence shown here is derived from an EMBL/GenBank/DDBJ whole genome shotgun (WGS) entry which is preliminary data.</text>
</comment>
<feature type="compositionally biased region" description="Pro residues" evidence="4">
    <location>
        <begin position="58"/>
        <end position="73"/>
    </location>
</feature>
<dbReference type="InterPro" id="IPR023584">
    <property type="entry name" value="Ribosome_recyc_fac_dom"/>
</dbReference>
<feature type="domain" description="Ribosome recycling factor" evidence="5">
    <location>
        <begin position="101"/>
        <end position="259"/>
    </location>
</feature>
<dbReference type="PANTHER" id="PTHR20982">
    <property type="entry name" value="RIBOSOME RECYCLING FACTOR"/>
    <property type="match status" value="1"/>
</dbReference>
<feature type="region of interest" description="Disordered" evidence="4">
    <location>
        <begin position="53"/>
        <end position="79"/>
    </location>
</feature>
<dbReference type="Gene3D" id="3.30.1360.40">
    <property type="match status" value="1"/>
</dbReference>
<dbReference type="EMBL" id="JAAVMX010000011">
    <property type="protein sequence ID" value="KAF4504272.1"/>
    <property type="molecule type" value="Genomic_DNA"/>
</dbReference>
<comment type="similarity">
    <text evidence="1">Belongs to the RRF family.</text>
</comment>
<comment type="function">
    <text evidence="3">Necessary for protein synthesis in mitochondria. Functions as a ribosome recycling factor in mitochondria.</text>
</comment>
<organism evidence="6 7">
    <name type="scientific">Ophiocordyceps sinensis</name>
    <dbReference type="NCBI Taxonomy" id="72228"/>
    <lineage>
        <taxon>Eukaryota</taxon>
        <taxon>Fungi</taxon>
        <taxon>Dikarya</taxon>
        <taxon>Ascomycota</taxon>
        <taxon>Pezizomycotina</taxon>
        <taxon>Sordariomycetes</taxon>
        <taxon>Hypocreomycetidae</taxon>
        <taxon>Hypocreales</taxon>
        <taxon>Ophiocordycipitaceae</taxon>
        <taxon>Ophiocordyceps</taxon>
    </lineage>
</organism>
<evidence type="ECO:0000313" key="7">
    <source>
        <dbReference type="Proteomes" id="UP000557566"/>
    </source>
</evidence>
<dbReference type="Pfam" id="PF01765">
    <property type="entry name" value="RRF"/>
    <property type="match status" value="1"/>
</dbReference>
<dbReference type="AlphaFoldDB" id="A0A8H4LSR4"/>
<evidence type="ECO:0000259" key="5">
    <source>
        <dbReference type="Pfam" id="PF01765"/>
    </source>
</evidence>
<evidence type="ECO:0000256" key="1">
    <source>
        <dbReference type="ARBA" id="ARBA00005912"/>
    </source>
</evidence>
<dbReference type="GO" id="GO:0005739">
    <property type="term" value="C:mitochondrion"/>
    <property type="evidence" value="ECO:0007669"/>
    <property type="project" value="TreeGrafter"/>
</dbReference>
<protein>
    <recommendedName>
        <fullName evidence="5">Ribosome recycling factor domain-containing protein</fullName>
    </recommendedName>
</protein>
<keyword evidence="7" id="KW-1185">Reference proteome</keyword>
<dbReference type="InterPro" id="IPR002661">
    <property type="entry name" value="Ribosome_recyc_fac"/>
</dbReference>
<sequence length="270" mass="30134">MVLPRPTELSGRGLRLLAHLHGPLPPPATRVALLAPACRPFSSSAPLLKKRKIAAPSNSPPRPSPTPSSPPEPSAQDPLDLSPLVAAYEPTDAHFRSQLHATLNGGRFDPSSLGALPVLVKPEPGHDDPPRTFPLRELAQVVPRSGRALSLLVNDRAYLKPIMSAVQASPDFNQQPQRSPDNDLELLMRVELDRREDLVRRVKETVQGWRDGVRHDRSRHDKLLKEWRRTGAVLPDVGRRAEKEVQKLQDKKIKEIDAEETRALRQLDRK</sequence>
<evidence type="ECO:0000256" key="3">
    <source>
        <dbReference type="ARBA" id="ARBA00024909"/>
    </source>
</evidence>
<evidence type="ECO:0000256" key="2">
    <source>
        <dbReference type="ARBA" id="ARBA00022917"/>
    </source>
</evidence>
<reference evidence="6 7" key="1">
    <citation type="journal article" date="2020" name="Genome Biol. Evol.">
        <title>A new high-quality draft genome assembly of the Chinese cordyceps Ophiocordyceps sinensis.</title>
        <authorList>
            <person name="Shu R."/>
            <person name="Zhang J."/>
            <person name="Meng Q."/>
            <person name="Zhang H."/>
            <person name="Zhou G."/>
            <person name="Li M."/>
            <person name="Wu P."/>
            <person name="Zhao Y."/>
            <person name="Chen C."/>
            <person name="Qin Q."/>
        </authorList>
    </citation>
    <scope>NUCLEOTIDE SEQUENCE [LARGE SCALE GENOMIC DNA]</scope>
    <source>
        <strain evidence="6 7">IOZ07</strain>
    </source>
</reference>
<dbReference type="GO" id="GO:0043023">
    <property type="term" value="F:ribosomal large subunit binding"/>
    <property type="evidence" value="ECO:0007669"/>
    <property type="project" value="TreeGrafter"/>
</dbReference>
<dbReference type="SUPFAM" id="SSF55194">
    <property type="entry name" value="Ribosome recycling factor, RRF"/>
    <property type="match status" value="1"/>
</dbReference>
<name>A0A8H4LSR4_9HYPO</name>
<evidence type="ECO:0000256" key="4">
    <source>
        <dbReference type="SAM" id="MobiDB-lite"/>
    </source>
</evidence>
<gene>
    <name evidence="6" type="ORF">G6O67_008445</name>
</gene>
<dbReference type="PANTHER" id="PTHR20982:SF3">
    <property type="entry name" value="MITOCHONDRIAL RIBOSOME RECYCLING FACTOR PSEUDO 1"/>
    <property type="match status" value="1"/>
</dbReference>
<dbReference type="Proteomes" id="UP000557566">
    <property type="component" value="Unassembled WGS sequence"/>
</dbReference>
<proteinExistence type="inferred from homology"/>
<dbReference type="GO" id="GO:0006412">
    <property type="term" value="P:translation"/>
    <property type="evidence" value="ECO:0007669"/>
    <property type="project" value="UniProtKB-KW"/>
</dbReference>
<keyword evidence="2" id="KW-0648">Protein biosynthesis</keyword>
<dbReference type="InterPro" id="IPR036191">
    <property type="entry name" value="RRF_sf"/>
</dbReference>
<dbReference type="OrthoDB" id="407355at2759"/>
<evidence type="ECO:0000313" key="6">
    <source>
        <dbReference type="EMBL" id="KAF4504272.1"/>
    </source>
</evidence>
<accession>A0A8H4LSR4</accession>
<dbReference type="Gene3D" id="1.10.132.20">
    <property type="entry name" value="Ribosome-recycling factor"/>
    <property type="match status" value="1"/>
</dbReference>